<keyword evidence="3" id="KW-1185">Reference proteome</keyword>
<dbReference type="EMBL" id="SLZR01000005">
    <property type="protein sequence ID" value="TCS41658.1"/>
    <property type="molecule type" value="Genomic_DNA"/>
</dbReference>
<comment type="caution">
    <text evidence="2">The sequence shown here is derived from an EMBL/GenBank/DDBJ whole genome shotgun (WGS) entry which is preliminary data.</text>
</comment>
<evidence type="ECO:0000259" key="1">
    <source>
        <dbReference type="Pfam" id="PF25559"/>
    </source>
</evidence>
<feature type="domain" description="DUF7931" evidence="1">
    <location>
        <begin position="15"/>
        <end position="163"/>
    </location>
</feature>
<proteinExistence type="predicted"/>
<dbReference type="RefSeq" id="WP_132701069.1">
    <property type="nucleotide sequence ID" value="NZ_SLZR01000005.1"/>
</dbReference>
<gene>
    <name evidence="2" type="ORF">BCF53_10585</name>
</gene>
<name>A0A4V2UJW1_9GAMM</name>
<evidence type="ECO:0000313" key="2">
    <source>
        <dbReference type="EMBL" id="TCS41658.1"/>
    </source>
</evidence>
<evidence type="ECO:0000313" key="3">
    <source>
        <dbReference type="Proteomes" id="UP000295793"/>
    </source>
</evidence>
<dbReference type="Pfam" id="PF25559">
    <property type="entry name" value="DUF7931"/>
    <property type="match status" value="1"/>
</dbReference>
<dbReference type="AlphaFoldDB" id="A0A4V2UJW1"/>
<reference evidence="2 3" key="1">
    <citation type="submission" date="2019-03" db="EMBL/GenBank/DDBJ databases">
        <title>Genomic Encyclopedia of Archaeal and Bacterial Type Strains, Phase II (KMG-II): from individual species to whole genera.</title>
        <authorList>
            <person name="Goeker M."/>
        </authorList>
    </citation>
    <scope>NUCLEOTIDE SEQUENCE [LARGE SCALE GENOMIC DNA]</scope>
    <source>
        <strain evidence="2 3">DSM 15388</strain>
    </source>
</reference>
<accession>A0A4V2UJW1</accession>
<sequence>MTEASDTGVIRLNTADDFTTHSASIIGQAVRKIDVLAGTLELSWLGNAAVVDALKQAVLGNHRLQLRILIANVLPVIETDHPLLPLIRRLSRIEARVIDEQTLIKQPLKAELILVDRGGIVMRQSAEQFVGFAHQDDKQTVAVKQGVFDQYWRFSKTHSDLRHVYL</sequence>
<dbReference type="OrthoDB" id="9796171at2"/>
<dbReference type="InterPro" id="IPR057691">
    <property type="entry name" value="DUF7931"/>
</dbReference>
<dbReference type="Proteomes" id="UP000295793">
    <property type="component" value="Unassembled WGS sequence"/>
</dbReference>
<protein>
    <recommendedName>
        <fullName evidence="1">DUF7931 domain-containing protein</fullName>
    </recommendedName>
</protein>
<organism evidence="2 3">
    <name type="scientific">Reinekea marinisedimentorum</name>
    <dbReference type="NCBI Taxonomy" id="230495"/>
    <lineage>
        <taxon>Bacteria</taxon>
        <taxon>Pseudomonadati</taxon>
        <taxon>Pseudomonadota</taxon>
        <taxon>Gammaproteobacteria</taxon>
        <taxon>Oceanospirillales</taxon>
        <taxon>Saccharospirillaceae</taxon>
        <taxon>Reinekea</taxon>
    </lineage>
</organism>